<dbReference type="Proteomes" id="UP001620626">
    <property type="component" value="Unassembled WGS sequence"/>
</dbReference>
<dbReference type="PANTHER" id="PTHR14605:SF1">
    <property type="entry name" value="TRANSMEMBRANE PROTEIN 231"/>
    <property type="match status" value="1"/>
</dbReference>
<keyword evidence="5 12" id="KW-0812">Transmembrane</keyword>
<comment type="similarity">
    <text evidence="2">Belongs to the TMEM231 family.</text>
</comment>
<evidence type="ECO:0000313" key="13">
    <source>
        <dbReference type="EMBL" id="KAL3093193.1"/>
    </source>
</evidence>
<dbReference type="Pfam" id="PF10149">
    <property type="entry name" value="TM231"/>
    <property type="match status" value="1"/>
</dbReference>
<evidence type="ECO:0000313" key="14">
    <source>
        <dbReference type="Proteomes" id="UP001620626"/>
    </source>
</evidence>
<keyword evidence="14" id="KW-1185">Reference proteome</keyword>
<evidence type="ECO:0000256" key="6">
    <source>
        <dbReference type="ARBA" id="ARBA00022989"/>
    </source>
</evidence>
<evidence type="ECO:0000256" key="10">
    <source>
        <dbReference type="ARBA" id="ARBA00023273"/>
    </source>
</evidence>
<evidence type="ECO:0000256" key="7">
    <source>
        <dbReference type="ARBA" id="ARBA00023069"/>
    </source>
</evidence>
<evidence type="ECO:0000256" key="11">
    <source>
        <dbReference type="ARBA" id="ARBA00024803"/>
    </source>
</evidence>
<dbReference type="InterPro" id="IPR019306">
    <property type="entry name" value="TMEM231"/>
</dbReference>
<evidence type="ECO:0000256" key="12">
    <source>
        <dbReference type="SAM" id="Phobius"/>
    </source>
</evidence>
<evidence type="ECO:0000256" key="4">
    <source>
        <dbReference type="ARBA" id="ARBA00022475"/>
    </source>
</evidence>
<proteinExistence type="inferred from homology"/>
<evidence type="ECO:0000256" key="3">
    <source>
        <dbReference type="ARBA" id="ARBA00015087"/>
    </source>
</evidence>
<reference evidence="13 14" key="1">
    <citation type="submission" date="2024-10" db="EMBL/GenBank/DDBJ databases">
        <authorList>
            <person name="Kim D."/>
        </authorList>
    </citation>
    <scope>NUCLEOTIDE SEQUENCE [LARGE SCALE GENOMIC DNA]</scope>
    <source>
        <strain evidence="13">BH-2024</strain>
    </source>
</reference>
<evidence type="ECO:0000256" key="2">
    <source>
        <dbReference type="ARBA" id="ARBA00009082"/>
    </source>
</evidence>
<keyword evidence="4" id="KW-1003">Cell membrane</keyword>
<dbReference type="PANTHER" id="PTHR14605">
    <property type="entry name" value="CHST5 PROTEIN"/>
    <property type="match status" value="1"/>
</dbReference>
<keyword evidence="8 12" id="KW-0472">Membrane</keyword>
<dbReference type="AlphaFoldDB" id="A0ABD2JRI4"/>
<comment type="caution">
    <text evidence="13">The sequence shown here is derived from an EMBL/GenBank/DDBJ whole genome shotgun (WGS) entry which is preliminary data.</text>
</comment>
<sequence length="330" mass="38573">MAPLVVVHTEPLLEEFRAPFCSAANFWRFLSIFFTISFSLLLCFASQGLWRRSNTFLEKPNVQFTEHTLFTFESLSQNEKKIFFWSPTAKVNENATDQFELLVPIIETIHNDWDGDWRADDIEIRVAFQHKTNSNSSPSLSLNFTAFSYALFFDVKLEKRALVELKGTPIFGKIQSKNPFNEIHVIGSMDFVQRNFLPDFGNLTFAQWSAQFSEDGFSSKFSPEEIDWQMRKWTMEQNFSIVLGRKIERVRMTTHQRLGGGILCQFVFHIRISEQTLQYRTNAWEMVKWAWVQYLALFVIVRYLVNTLSSFLYQNQIIGTFVAGTKDKIH</sequence>
<evidence type="ECO:0000256" key="5">
    <source>
        <dbReference type="ARBA" id="ARBA00022692"/>
    </source>
</evidence>
<accession>A0ABD2JRI4</accession>
<protein>
    <recommendedName>
        <fullName evidence="3">Transmembrane protein 231</fullName>
    </recommendedName>
</protein>
<organism evidence="13 14">
    <name type="scientific">Heterodera trifolii</name>
    <dbReference type="NCBI Taxonomy" id="157864"/>
    <lineage>
        <taxon>Eukaryota</taxon>
        <taxon>Metazoa</taxon>
        <taxon>Ecdysozoa</taxon>
        <taxon>Nematoda</taxon>
        <taxon>Chromadorea</taxon>
        <taxon>Rhabditida</taxon>
        <taxon>Tylenchina</taxon>
        <taxon>Tylenchomorpha</taxon>
        <taxon>Tylenchoidea</taxon>
        <taxon>Heteroderidae</taxon>
        <taxon>Heteroderinae</taxon>
        <taxon>Heterodera</taxon>
    </lineage>
</organism>
<dbReference type="EMBL" id="JBICBT010000917">
    <property type="protein sequence ID" value="KAL3093193.1"/>
    <property type="molecule type" value="Genomic_DNA"/>
</dbReference>
<evidence type="ECO:0000256" key="9">
    <source>
        <dbReference type="ARBA" id="ARBA00023180"/>
    </source>
</evidence>
<keyword evidence="9" id="KW-0325">Glycoprotein</keyword>
<dbReference type="GO" id="GO:0060170">
    <property type="term" value="C:ciliary membrane"/>
    <property type="evidence" value="ECO:0007669"/>
    <property type="project" value="UniProtKB-SubCell"/>
</dbReference>
<name>A0ABD2JRI4_9BILA</name>
<keyword evidence="10" id="KW-0966">Cell projection</keyword>
<feature type="transmembrane region" description="Helical" evidence="12">
    <location>
        <begin position="26"/>
        <end position="50"/>
    </location>
</feature>
<keyword evidence="6 12" id="KW-1133">Transmembrane helix</keyword>
<comment type="function">
    <text evidence="11">Transmembrane component of the tectonic-like complex, a complex localized at the transition zone of primary cilia and acting as a barrier that prevents diffusion of transmembrane proteins between the cilia and plasma membranes. Required for ciliogenesis and sonic hedgehog/SHH signaling.</text>
</comment>
<evidence type="ECO:0000256" key="8">
    <source>
        <dbReference type="ARBA" id="ARBA00023136"/>
    </source>
</evidence>
<evidence type="ECO:0000256" key="1">
    <source>
        <dbReference type="ARBA" id="ARBA00004272"/>
    </source>
</evidence>
<keyword evidence="7" id="KW-0969">Cilium</keyword>
<gene>
    <name evidence="13" type="ORF">niasHT_022643</name>
</gene>
<comment type="subcellular location">
    <subcellularLocation>
        <location evidence="1">Cell projection</location>
        <location evidence="1">Cilium membrane</location>
        <topology evidence="1">Multi-pass membrane protein</topology>
    </subcellularLocation>
</comment>